<accession>A0A0E3BF41</accession>
<name>A0A0E3BF41_9BURK</name>
<evidence type="ECO:0000313" key="1">
    <source>
        <dbReference type="EMBL" id="KGG90680.1"/>
    </source>
</evidence>
<dbReference type="InterPro" id="IPR006944">
    <property type="entry name" value="Phage/GTA_portal"/>
</dbReference>
<dbReference type="RefSeq" id="WP_034380254.1">
    <property type="nucleotide sequence ID" value="NZ_AWTN01000095.1"/>
</dbReference>
<comment type="caution">
    <text evidence="1">The sequence shown here is derived from an EMBL/GenBank/DDBJ whole genome shotgun (WGS) entry which is preliminary data.</text>
</comment>
<protein>
    <submittedName>
        <fullName evidence="1">Plasmid partitioning protein ParB</fullName>
    </submittedName>
</protein>
<evidence type="ECO:0000313" key="2">
    <source>
        <dbReference type="Proteomes" id="UP000029567"/>
    </source>
</evidence>
<dbReference type="Proteomes" id="UP000029567">
    <property type="component" value="Unassembled WGS sequence"/>
</dbReference>
<gene>
    <name evidence="1" type="ORF">P245_15270</name>
</gene>
<dbReference type="Pfam" id="PF04860">
    <property type="entry name" value="Phage_portal"/>
    <property type="match status" value="1"/>
</dbReference>
<dbReference type="EMBL" id="AWTN01000095">
    <property type="protein sequence ID" value="KGG90680.1"/>
    <property type="molecule type" value="Genomic_DNA"/>
</dbReference>
<sequence length="431" mass="47333">MNTQKKPSLVGRVRAAIDGWVRSFSLRDKDLYIDREMASEAGVDVTPKGVMQVDAVWSCVRLISETIATLPLSINERTSSGKRLASHHPLHFVIHDQPNADSTASVFWEALVASMLLRGNGRAEKLYVGDKLVGLAFLDPNKMVITRDANGHKIYQYPRADGVMRQIPSNRIWNIPGFTLDGETGVSVIAYGAKVFGAAMAAERSAARTFRNGMLPTVYYKVAAFLKPDQRKMFKEEIAGSVERGETPLLEGGTDVGTVGIKPSDAQLLESRSFSVESICRWFRVPPWMVGHTEKSTSWGTGIEQQMIGFLTFTLGPWLRRIEQAINTDLLAPAERSRYYAKFSVEGLLRADSAGRAAFYAAMVNNGILTRDEVRELEDREPMGGNAAVLTVQSAMTTLDSLGQDASAAQTNQARAALRALLGFTEEPQKG</sequence>
<reference evidence="1 2" key="1">
    <citation type="submission" date="2013-09" db="EMBL/GenBank/DDBJ databases">
        <title>High correlation between genotypes and phenotypes of environmental bacteria Comamonas testosteroni strains.</title>
        <authorList>
            <person name="Liu L."/>
            <person name="Zhu W."/>
            <person name="Xia X."/>
            <person name="Xu B."/>
            <person name="Luo M."/>
            <person name="Wang G."/>
        </authorList>
    </citation>
    <scope>NUCLEOTIDE SEQUENCE [LARGE SCALE GENOMIC DNA]</scope>
    <source>
        <strain evidence="1 2">JL14</strain>
    </source>
</reference>
<dbReference type="NCBIfam" id="TIGR01537">
    <property type="entry name" value="portal_HK97"/>
    <property type="match status" value="1"/>
</dbReference>
<dbReference type="InterPro" id="IPR006427">
    <property type="entry name" value="Portal_HK97"/>
</dbReference>
<dbReference type="AlphaFoldDB" id="A0A0E3BF41"/>
<organism evidence="1 2">
    <name type="scientific">Comamonas thiooxydans</name>
    <dbReference type="NCBI Taxonomy" id="363952"/>
    <lineage>
        <taxon>Bacteria</taxon>
        <taxon>Pseudomonadati</taxon>
        <taxon>Pseudomonadota</taxon>
        <taxon>Betaproteobacteria</taxon>
        <taxon>Burkholderiales</taxon>
        <taxon>Comamonadaceae</taxon>
        <taxon>Comamonas</taxon>
    </lineage>
</organism>
<proteinExistence type="predicted"/>